<dbReference type="SUPFAM" id="SSF103473">
    <property type="entry name" value="MFS general substrate transporter"/>
    <property type="match status" value="1"/>
</dbReference>
<gene>
    <name evidence="14" type="ORF">B0T25DRAFT_256949</name>
</gene>
<dbReference type="EMBL" id="JAUIQD010000005">
    <property type="protein sequence ID" value="KAK3350029.1"/>
    <property type="molecule type" value="Genomic_DNA"/>
</dbReference>
<feature type="signal peptide" evidence="13">
    <location>
        <begin position="1"/>
        <end position="30"/>
    </location>
</feature>
<dbReference type="Pfam" id="PF05631">
    <property type="entry name" value="MFS_5"/>
    <property type="match status" value="1"/>
</dbReference>
<evidence type="ECO:0000256" key="9">
    <source>
        <dbReference type="ARBA" id="ARBA00023136"/>
    </source>
</evidence>
<evidence type="ECO:0000256" key="8">
    <source>
        <dbReference type="ARBA" id="ARBA00023065"/>
    </source>
</evidence>
<feature type="transmembrane region" description="Helical" evidence="12">
    <location>
        <begin position="205"/>
        <end position="225"/>
    </location>
</feature>
<keyword evidence="4" id="KW-0813">Transport</keyword>
<feature type="transmembrane region" description="Helical" evidence="12">
    <location>
        <begin position="391"/>
        <end position="410"/>
    </location>
</feature>
<keyword evidence="5" id="KW-1003">Cell membrane</keyword>
<evidence type="ECO:0000256" key="2">
    <source>
        <dbReference type="ARBA" id="ARBA00004651"/>
    </source>
</evidence>
<evidence type="ECO:0000313" key="14">
    <source>
        <dbReference type="EMBL" id="KAK3350029.1"/>
    </source>
</evidence>
<feature type="transmembrane region" description="Helical" evidence="12">
    <location>
        <begin position="78"/>
        <end position="102"/>
    </location>
</feature>
<dbReference type="GO" id="GO:0005886">
    <property type="term" value="C:plasma membrane"/>
    <property type="evidence" value="ECO:0007669"/>
    <property type="project" value="UniProtKB-SubCell"/>
</dbReference>
<sequence>MDIYTLNLTALLALCGVLFLLQRQTQKSNANAPTNSKTTRAPSQWPFLSVYTLAMASDWLQGPYLYSLYHDEHHLPPALISTLFTTGFVAGGAAGSVIGAAADRHGRKAACLVFCVAYALSCALTTTGSVPLLFAGRVLGGLGTSLLFSVFESWMVTDFRVRGLAARGADLGATFGLMSSLNSGVAIVSGVGSEWLVGWAGTRKAPFVAAGGLLAVAAGLIWSLWSENYGETGGKEEAKSGGSGGSGGQKSETKLWAIVSNPKVISLGLASTIFEGSMYLFVFFWTPALRSVQSSSPQGLPYGVIFASFMASTLASSLAFGMITGRGLVSYTTLLLGILATSSLCFLLSAQPRSEQSTFWVFCLFEAAVGMYFPCMGYLKGKLIEDGVRAQVYGMLRVPLNVFVVVSLLFTGDGDAFGPVFSVCSGLLIAACGALWAATANQEAVP</sequence>
<evidence type="ECO:0000256" key="5">
    <source>
        <dbReference type="ARBA" id="ARBA00022475"/>
    </source>
</evidence>
<accession>A0AAJ0HFR7</accession>
<evidence type="ECO:0000256" key="4">
    <source>
        <dbReference type="ARBA" id="ARBA00022448"/>
    </source>
</evidence>
<keyword evidence="7 12" id="KW-1133">Transmembrane helix</keyword>
<evidence type="ECO:0000256" key="11">
    <source>
        <dbReference type="ARBA" id="ARBA00032555"/>
    </source>
</evidence>
<dbReference type="Proteomes" id="UP001275084">
    <property type="component" value="Unassembled WGS sequence"/>
</dbReference>
<dbReference type="AlphaFoldDB" id="A0AAJ0HFR7"/>
<comment type="function">
    <text evidence="1">Mediates high-affinity intracellular uptake of the rare oligo-element molybdenum.</text>
</comment>
<evidence type="ECO:0000256" key="10">
    <source>
        <dbReference type="ARBA" id="ARBA00030646"/>
    </source>
</evidence>
<comment type="caution">
    <text evidence="14">The sequence shown here is derived from an EMBL/GenBank/DDBJ whole genome shotgun (WGS) entry which is preliminary data.</text>
</comment>
<keyword evidence="9 12" id="KW-0472">Membrane</keyword>
<keyword evidence="15" id="KW-1185">Reference proteome</keyword>
<proteinExistence type="predicted"/>
<dbReference type="PANTHER" id="PTHR23516:SF1">
    <property type="entry name" value="MOLYBDATE-ANION TRANSPORTER"/>
    <property type="match status" value="1"/>
</dbReference>
<feature type="transmembrane region" description="Helical" evidence="12">
    <location>
        <begin position="171"/>
        <end position="193"/>
    </location>
</feature>
<evidence type="ECO:0000313" key="15">
    <source>
        <dbReference type="Proteomes" id="UP001275084"/>
    </source>
</evidence>
<reference evidence="14" key="1">
    <citation type="journal article" date="2023" name="Mol. Phylogenet. Evol.">
        <title>Genome-scale phylogeny and comparative genomics of the fungal order Sordariales.</title>
        <authorList>
            <person name="Hensen N."/>
            <person name="Bonometti L."/>
            <person name="Westerberg I."/>
            <person name="Brannstrom I.O."/>
            <person name="Guillou S."/>
            <person name="Cros-Aarteil S."/>
            <person name="Calhoun S."/>
            <person name="Haridas S."/>
            <person name="Kuo A."/>
            <person name="Mondo S."/>
            <person name="Pangilinan J."/>
            <person name="Riley R."/>
            <person name="LaButti K."/>
            <person name="Andreopoulos B."/>
            <person name="Lipzen A."/>
            <person name="Chen C."/>
            <person name="Yan M."/>
            <person name="Daum C."/>
            <person name="Ng V."/>
            <person name="Clum A."/>
            <person name="Steindorff A."/>
            <person name="Ohm R.A."/>
            <person name="Martin F."/>
            <person name="Silar P."/>
            <person name="Natvig D.O."/>
            <person name="Lalanne C."/>
            <person name="Gautier V."/>
            <person name="Ament-Velasquez S.L."/>
            <person name="Kruys A."/>
            <person name="Hutchinson M.I."/>
            <person name="Powell A.J."/>
            <person name="Barry K."/>
            <person name="Miller A.N."/>
            <person name="Grigoriev I.V."/>
            <person name="Debuchy R."/>
            <person name="Gladieux P."/>
            <person name="Hiltunen Thoren M."/>
            <person name="Johannesson H."/>
        </authorList>
    </citation>
    <scope>NUCLEOTIDE SEQUENCE</scope>
    <source>
        <strain evidence="14">CBS 955.72</strain>
    </source>
</reference>
<feature type="transmembrane region" description="Helical" evidence="12">
    <location>
        <begin position="328"/>
        <end position="351"/>
    </location>
</feature>
<evidence type="ECO:0000256" key="7">
    <source>
        <dbReference type="ARBA" id="ARBA00022989"/>
    </source>
</evidence>
<evidence type="ECO:0000256" key="1">
    <source>
        <dbReference type="ARBA" id="ARBA00003019"/>
    </source>
</evidence>
<feature type="transmembrane region" description="Helical" evidence="12">
    <location>
        <begin position="416"/>
        <end position="438"/>
    </location>
</feature>
<organism evidence="14 15">
    <name type="scientific">Lasiosphaeria hispida</name>
    <dbReference type="NCBI Taxonomy" id="260671"/>
    <lineage>
        <taxon>Eukaryota</taxon>
        <taxon>Fungi</taxon>
        <taxon>Dikarya</taxon>
        <taxon>Ascomycota</taxon>
        <taxon>Pezizomycotina</taxon>
        <taxon>Sordariomycetes</taxon>
        <taxon>Sordariomycetidae</taxon>
        <taxon>Sordariales</taxon>
        <taxon>Lasiosphaeriaceae</taxon>
        <taxon>Lasiosphaeria</taxon>
    </lineage>
</organism>
<dbReference type="PANTHER" id="PTHR23516">
    <property type="entry name" value="SAM (S-ADENOSYL METHIONINE) TRANSPORTER"/>
    <property type="match status" value="1"/>
</dbReference>
<dbReference type="InterPro" id="IPR036259">
    <property type="entry name" value="MFS_trans_sf"/>
</dbReference>
<reference evidence="14" key="2">
    <citation type="submission" date="2023-06" db="EMBL/GenBank/DDBJ databases">
        <authorList>
            <consortium name="Lawrence Berkeley National Laboratory"/>
            <person name="Haridas S."/>
            <person name="Hensen N."/>
            <person name="Bonometti L."/>
            <person name="Westerberg I."/>
            <person name="Brannstrom I.O."/>
            <person name="Guillou S."/>
            <person name="Cros-Aarteil S."/>
            <person name="Calhoun S."/>
            <person name="Kuo A."/>
            <person name="Mondo S."/>
            <person name="Pangilinan J."/>
            <person name="Riley R."/>
            <person name="Labutti K."/>
            <person name="Andreopoulos B."/>
            <person name="Lipzen A."/>
            <person name="Chen C."/>
            <person name="Yanf M."/>
            <person name="Daum C."/>
            <person name="Ng V."/>
            <person name="Clum A."/>
            <person name="Steindorff A."/>
            <person name="Ohm R."/>
            <person name="Martin F."/>
            <person name="Silar P."/>
            <person name="Natvig D."/>
            <person name="Lalanne C."/>
            <person name="Gautier V."/>
            <person name="Ament-Velasquez S.L."/>
            <person name="Kruys A."/>
            <person name="Hutchinson M.I."/>
            <person name="Powell A.J."/>
            <person name="Barry K."/>
            <person name="Miller A.N."/>
            <person name="Grigoriev I.V."/>
            <person name="Debuchy R."/>
            <person name="Gladieux P."/>
            <person name="Thoren M.H."/>
            <person name="Johannesson H."/>
        </authorList>
    </citation>
    <scope>NUCLEOTIDE SEQUENCE</scope>
    <source>
        <strain evidence="14">CBS 955.72</strain>
    </source>
</reference>
<keyword evidence="8" id="KW-0406">Ion transport</keyword>
<keyword evidence="13" id="KW-0732">Signal</keyword>
<dbReference type="Gene3D" id="1.20.1250.20">
    <property type="entry name" value="MFS general substrate transporter like domains"/>
    <property type="match status" value="1"/>
</dbReference>
<keyword evidence="6 12" id="KW-0812">Transmembrane</keyword>
<dbReference type="GO" id="GO:0015098">
    <property type="term" value="F:molybdate ion transmembrane transporter activity"/>
    <property type="evidence" value="ECO:0007669"/>
    <property type="project" value="InterPro"/>
</dbReference>
<comment type="subcellular location">
    <subcellularLocation>
        <location evidence="2">Cell membrane</location>
        <topology evidence="2">Multi-pass membrane protein</topology>
    </subcellularLocation>
</comment>
<feature type="transmembrane region" description="Helical" evidence="12">
    <location>
        <begin position="300"/>
        <end position="321"/>
    </location>
</feature>
<evidence type="ECO:0000256" key="13">
    <source>
        <dbReference type="SAM" id="SignalP"/>
    </source>
</evidence>
<feature type="transmembrane region" description="Helical" evidence="12">
    <location>
        <begin position="357"/>
        <end position="379"/>
    </location>
</feature>
<feature type="transmembrane region" description="Helical" evidence="12">
    <location>
        <begin position="264"/>
        <end position="288"/>
    </location>
</feature>
<evidence type="ECO:0000256" key="6">
    <source>
        <dbReference type="ARBA" id="ARBA00022692"/>
    </source>
</evidence>
<feature type="chain" id="PRO_5042475253" description="Molybdate-anion transporter" evidence="13">
    <location>
        <begin position="31"/>
        <end position="446"/>
    </location>
</feature>
<protein>
    <recommendedName>
        <fullName evidence="3">Molybdate-anion transporter</fullName>
    </recommendedName>
    <alternativeName>
        <fullName evidence="10">Major facilitator superfamily domain-containing protein 5</fullName>
    </alternativeName>
    <alternativeName>
        <fullName evidence="11">Molybdate transporter 2 homolog</fullName>
    </alternativeName>
</protein>
<name>A0AAJ0HFR7_9PEZI</name>
<evidence type="ECO:0000256" key="12">
    <source>
        <dbReference type="SAM" id="Phobius"/>
    </source>
</evidence>
<evidence type="ECO:0000256" key="3">
    <source>
        <dbReference type="ARBA" id="ARBA00021242"/>
    </source>
</evidence>
<feature type="transmembrane region" description="Helical" evidence="12">
    <location>
        <begin position="109"/>
        <end position="126"/>
    </location>
</feature>
<dbReference type="GO" id="GO:0006811">
    <property type="term" value="P:monoatomic ion transport"/>
    <property type="evidence" value="ECO:0007669"/>
    <property type="project" value="UniProtKB-KW"/>
</dbReference>
<feature type="transmembrane region" description="Helical" evidence="12">
    <location>
        <begin position="132"/>
        <end position="151"/>
    </location>
</feature>
<dbReference type="InterPro" id="IPR008509">
    <property type="entry name" value="MOT2/MFSD5"/>
</dbReference>